<evidence type="ECO:0000313" key="1">
    <source>
        <dbReference type="EMBL" id="GEN07186.1"/>
    </source>
</evidence>
<dbReference type="AlphaFoldDB" id="A0A511SZ68"/>
<proteinExistence type="predicted"/>
<dbReference type="EMBL" id="BJXR01000021">
    <property type="protein sequence ID" value="GEN07186.1"/>
    <property type="molecule type" value="Genomic_DNA"/>
</dbReference>
<dbReference type="Proteomes" id="UP000321514">
    <property type="component" value="Unassembled WGS sequence"/>
</dbReference>
<sequence length="101" mass="10273">MAWAPGIVGERWDRTAVGGEGVRGLDSNAGPGAAQAPYIDEARPWASGDGQGSQSQVLLPCQQGGLGPIGKAREMGWAKCCSVFVVQGKGWLSNATCIGGG</sequence>
<accession>A0A511SZ68</accession>
<evidence type="ECO:0000313" key="2">
    <source>
        <dbReference type="Proteomes" id="UP000321514"/>
    </source>
</evidence>
<organism evidence="1 2">
    <name type="scientific">Myxococcus fulvus</name>
    <dbReference type="NCBI Taxonomy" id="33"/>
    <lineage>
        <taxon>Bacteria</taxon>
        <taxon>Pseudomonadati</taxon>
        <taxon>Myxococcota</taxon>
        <taxon>Myxococcia</taxon>
        <taxon>Myxococcales</taxon>
        <taxon>Cystobacterineae</taxon>
        <taxon>Myxococcaceae</taxon>
        <taxon>Myxococcus</taxon>
    </lineage>
</organism>
<reference evidence="1 2" key="1">
    <citation type="submission" date="2019-07" db="EMBL/GenBank/DDBJ databases">
        <title>Whole genome shotgun sequence of Myxococcus fulvus NBRC 100333.</title>
        <authorList>
            <person name="Hosoyama A."/>
            <person name="Uohara A."/>
            <person name="Ohji S."/>
            <person name="Ichikawa N."/>
        </authorList>
    </citation>
    <scope>NUCLEOTIDE SEQUENCE [LARGE SCALE GENOMIC DNA]</scope>
    <source>
        <strain evidence="1 2">NBRC 100333</strain>
    </source>
</reference>
<gene>
    <name evidence="1" type="ORF">MFU01_22230</name>
</gene>
<protein>
    <submittedName>
        <fullName evidence="1">Uncharacterized protein</fullName>
    </submittedName>
</protein>
<name>A0A511SZ68_MYXFU</name>
<comment type="caution">
    <text evidence="1">The sequence shown here is derived from an EMBL/GenBank/DDBJ whole genome shotgun (WGS) entry which is preliminary data.</text>
</comment>